<dbReference type="PANTHER" id="PTHR36923">
    <property type="entry name" value="FERREDOXIN"/>
    <property type="match status" value="1"/>
</dbReference>
<dbReference type="InterPro" id="IPR001080">
    <property type="entry name" value="3Fe4S_ferredoxin"/>
</dbReference>
<keyword evidence="4 8" id="KW-0249">Electron transport</keyword>
<reference evidence="9" key="1">
    <citation type="submission" date="2023-01" db="EMBL/GenBank/DDBJ databases">
        <title>Draft genome sequence of Nocardiopsis sp. LSu2-4 isolated from halophytes.</title>
        <authorList>
            <person name="Duangmal K."/>
            <person name="Chantavorakit T."/>
        </authorList>
    </citation>
    <scope>NUCLEOTIDE SEQUENCE</scope>
    <source>
        <strain evidence="9">LSu2-4</strain>
    </source>
</reference>
<evidence type="ECO:0000256" key="8">
    <source>
        <dbReference type="RuleBase" id="RU368020"/>
    </source>
</evidence>
<dbReference type="PANTHER" id="PTHR36923:SF3">
    <property type="entry name" value="FERREDOXIN"/>
    <property type="match status" value="1"/>
</dbReference>
<keyword evidence="6 8" id="KW-0411">Iron-sulfur</keyword>
<evidence type="ECO:0000256" key="7">
    <source>
        <dbReference type="ARBA" id="ARBA00023291"/>
    </source>
</evidence>
<evidence type="ECO:0000313" key="9">
    <source>
        <dbReference type="EMBL" id="MDA2807826.1"/>
    </source>
</evidence>
<evidence type="ECO:0000256" key="5">
    <source>
        <dbReference type="ARBA" id="ARBA00023004"/>
    </source>
</evidence>
<organism evidence="9 10">
    <name type="scientific">Nocardiopsis suaedae</name>
    <dbReference type="NCBI Taxonomy" id="3018444"/>
    <lineage>
        <taxon>Bacteria</taxon>
        <taxon>Bacillati</taxon>
        <taxon>Actinomycetota</taxon>
        <taxon>Actinomycetes</taxon>
        <taxon>Streptosporangiales</taxon>
        <taxon>Nocardiopsidaceae</taxon>
        <taxon>Nocardiopsis</taxon>
    </lineage>
</organism>
<evidence type="ECO:0000256" key="2">
    <source>
        <dbReference type="ARBA" id="ARBA00022448"/>
    </source>
</evidence>
<accession>A0ABT4TT02</accession>
<evidence type="ECO:0000313" key="10">
    <source>
        <dbReference type="Proteomes" id="UP001165685"/>
    </source>
</evidence>
<keyword evidence="5 8" id="KW-0408">Iron</keyword>
<gene>
    <name evidence="9" type="ORF">O4U47_25170</name>
</gene>
<comment type="caution">
    <text evidence="9">The sequence shown here is derived from an EMBL/GenBank/DDBJ whole genome shotgun (WGS) entry which is preliminary data.</text>
</comment>
<dbReference type="Proteomes" id="UP001165685">
    <property type="component" value="Unassembled WGS sequence"/>
</dbReference>
<dbReference type="Gene3D" id="3.30.70.20">
    <property type="match status" value="1"/>
</dbReference>
<protein>
    <recommendedName>
        <fullName evidence="8">Ferredoxin</fullName>
    </recommendedName>
</protein>
<evidence type="ECO:0000256" key="1">
    <source>
        <dbReference type="ARBA" id="ARBA00001927"/>
    </source>
</evidence>
<proteinExistence type="predicted"/>
<keyword evidence="3 8" id="KW-0479">Metal-binding</keyword>
<comment type="cofactor">
    <cofactor evidence="1">
        <name>[3Fe-4S] cluster</name>
        <dbReference type="ChEBI" id="CHEBI:21137"/>
    </cofactor>
</comment>
<comment type="function">
    <text evidence="8">Ferredoxins are iron-sulfur proteins that transfer electrons in a wide variety of metabolic reactions.</text>
</comment>
<dbReference type="RefSeq" id="WP_270680448.1">
    <property type="nucleotide sequence ID" value="NZ_JAQFWP010000064.1"/>
</dbReference>
<evidence type="ECO:0000256" key="6">
    <source>
        <dbReference type="ARBA" id="ARBA00023014"/>
    </source>
</evidence>
<dbReference type="SUPFAM" id="SSF54862">
    <property type="entry name" value="4Fe-4S ferredoxins"/>
    <property type="match status" value="1"/>
</dbReference>
<keyword evidence="7" id="KW-0003">3Fe-4S</keyword>
<dbReference type="Pfam" id="PF13370">
    <property type="entry name" value="Fer4_13"/>
    <property type="match status" value="1"/>
</dbReference>
<dbReference type="InterPro" id="IPR051269">
    <property type="entry name" value="Fe-S_cluster_ET"/>
</dbReference>
<evidence type="ECO:0000256" key="3">
    <source>
        <dbReference type="ARBA" id="ARBA00022723"/>
    </source>
</evidence>
<evidence type="ECO:0000256" key="4">
    <source>
        <dbReference type="ARBA" id="ARBA00022982"/>
    </source>
</evidence>
<keyword evidence="10" id="KW-1185">Reference proteome</keyword>
<name>A0ABT4TT02_9ACTN</name>
<dbReference type="EMBL" id="JAQFWP010000064">
    <property type="protein sequence ID" value="MDA2807826.1"/>
    <property type="molecule type" value="Genomic_DNA"/>
</dbReference>
<dbReference type="PRINTS" id="PR00352">
    <property type="entry name" value="3FE4SFRDOXIN"/>
</dbReference>
<keyword evidence="2 8" id="KW-0813">Transport</keyword>
<sequence>MRIGADRDRCIGAGMCVLTAADLFDQDEEEGLVRVLDGAPAADRERDALRAARLCPSGALAVTDGA</sequence>